<dbReference type="OMA" id="IWAAECV"/>
<dbReference type="InterPro" id="IPR020845">
    <property type="entry name" value="AMP-binding_CS"/>
</dbReference>
<name>A0A6J1M8E8_DROHY</name>
<organism evidence="5 6">
    <name type="scientific">Drosophila hydei</name>
    <name type="common">Fruit fly</name>
    <dbReference type="NCBI Taxonomy" id="7224"/>
    <lineage>
        <taxon>Eukaryota</taxon>
        <taxon>Metazoa</taxon>
        <taxon>Ecdysozoa</taxon>
        <taxon>Arthropoda</taxon>
        <taxon>Hexapoda</taxon>
        <taxon>Insecta</taxon>
        <taxon>Pterygota</taxon>
        <taxon>Neoptera</taxon>
        <taxon>Endopterygota</taxon>
        <taxon>Diptera</taxon>
        <taxon>Brachycera</taxon>
        <taxon>Muscomorpha</taxon>
        <taxon>Ephydroidea</taxon>
        <taxon>Drosophilidae</taxon>
        <taxon>Drosophila</taxon>
    </lineage>
</organism>
<keyword evidence="2" id="KW-0576">Peroxisome</keyword>
<evidence type="ECO:0000259" key="3">
    <source>
        <dbReference type="Pfam" id="PF00501"/>
    </source>
</evidence>
<dbReference type="Gene3D" id="3.30.300.30">
    <property type="match status" value="1"/>
</dbReference>
<comment type="subcellular location">
    <subcellularLocation>
        <location evidence="1">Peroxisome</location>
    </subcellularLocation>
</comment>
<dbReference type="Pfam" id="PF13193">
    <property type="entry name" value="AMP-binding_C"/>
    <property type="match status" value="1"/>
</dbReference>
<dbReference type="GO" id="GO:0004467">
    <property type="term" value="F:long-chain fatty acid-CoA ligase activity"/>
    <property type="evidence" value="ECO:0007669"/>
    <property type="project" value="TreeGrafter"/>
</dbReference>
<accession>A0A6J1M8E8</accession>
<feature type="domain" description="AMP-dependent synthetase/ligase" evidence="3">
    <location>
        <begin position="40"/>
        <end position="393"/>
    </location>
</feature>
<proteinExistence type="predicted"/>
<evidence type="ECO:0000313" key="5">
    <source>
        <dbReference type="Proteomes" id="UP000504633"/>
    </source>
</evidence>
<evidence type="ECO:0000256" key="2">
    <source>
        <dbReference type="ARBA" id="ARBA00023140"/>
    </source>
</evidence>
<dbReference type="KEGG" id="dhe:111602576"/>
<reference evidence="6" key="1">
    <citation type="submission" date="2025-08" db="UniProtKB">
        <authorList>
            <consortium name="RefSeq"/>
        </authorList>
    </citation>
    <scope>IDENTIFICATION</scope>
    <source>
        <strain evidence="6">15085-1641.00</strain>
        <tissue evidence="6">Whole body</tissue>
    </source>
</reference>
<keyword evidence="6" id="KW-0436">Ligase</keyword>
<dbReference type="PANTHER" id="PTHR24096">
    <property type="entry name" value="LONG-CHAIN-FATTY-ACID--COA LIGASE"/>
    <property type="match status" value="1"/>
</dbReference>
<dbReference type="PANTHER" id="PTHR24096:SF353">
    <property type="entry name" value="GH16244P-RELATED"/>
    <property type="match status" value="1"/>
</dbReference>
<feature type="domain" description="AMP-binding enzyme C-terminal" evidence="4">
    <location>
        <begin position="444"/>
        <end position="521"/>
    </location>
</feature>
<dbReference type="InterPro" id="IPR042099">
    <property type="entry name" value="ANL_N_sf"/>
</dbReference>
<protein>
    <submittedName>
        <fullName evidence="6">Probable 4-coumarate--CoA ligase 3</fullName>
    </submittedName>
</protein>
<evidence type="ECO:0000259" key="4">
    <source>
        <dbReference type="Pfam" id="PF13193"/>
    </source>
</evidence>
<dbReference type="InterPro" id="IPR000873">
    <property type="entry name" value="AMP-dep_synth/lig_dom"/>
</dbReference>
<dbReference type="FunFam" id="3.40.50.12780:FF:000025">
    <property type="entry name" value="luciferin 4-monooxygenase"/>
    <property type="match status" value="1"/>
</dbReference>
<dbReference type="PROSITE" id="PS00455">
    <property type="entry name" value="AMP_BINDING"/>
    <property type="match status" value="1"/>
</dbReference>
<dbReference type="GO" id="GO:0046949">
    <property type="term" value="P:fatty-acyl-CoA biosynthetic process"/>
    <property type="evidence" value="ECO:0007669"/>
    <property type="project" value="TreeGrafter"/>
</dbReference>
<dbReference type="OrthoDB" id="10253869at2759"/>
<dbReference type="InterPro" id="IPR045851">
    <property type="entry name" value="AMP-bd_C_sf"/>
</dbReference>
<keyword evidence="5" id="KW-1185">Reference proteome</keyword>
<dbReference type="SUPFAM" id="SSF56801">
    <property type="entry name" value="Acetyl-CoA synthetase-like"/>
    <property type="match status" value="1"/>
</dbReference>
<sequence length="540" mass="60304">MAAKALFPTFFDEKTKVWSGLTLRKLFDKDCSVGERIYHSVKNYPTNVVQTSHIDGRVVTFGDVHSWATRLALYLKSEGLTHKDVIGIIGNASTYTSSLVVGCFFNTTPFHAVAYTYMKEPDVIRELYETTKPKIMFCDGKDYEIMKEITKEWNPKYVTLTGRVEGVPYIEDLLKPHPMERFIQPVPLATDGNQVAAILCSSGTSGKPKSVAISHRHLNKVEAIGNCTDVVLTSATLDWMTGLMLMMLCFFYGSSQVIFDEPFNGDRFVSMIEKYKVTIIVMAPWQGFEVYTSPLANEQSLASVRMSIVVGGWLSSKILQKGQDLMKKAKIVFAYGATETGTIALNIDQSLPSSVGKLPPGVRIKIIDDEGKALGHNEVGQILIDIGVTWQGYVANPKDTAATFRDGWIDLGDLGYFDNDNNLYLVDRKKDVLKYKSKDFWPNEIEQIIAELPEVENVCIVGVRNTNYTDAAGALVIKKPGVEISKEKIIEHVAKRVVVEYKQLNAGVQFVDTLPMNNNGKVVRNLARKLFESLMENQES</sequence>
<evidence type="ECO:0000256" key="1">
    <source>
        <dbReference type="ARBA" id="ARBA00004275"/>
    </source>
</evidence>
<dbReference type="GeneID" id="111602576"/>
<dbReference type="RefSeq" id="XP_023175499.2">
    <property type="nucleotide sequence ID" value="XM_023319731.2"/>
</dbReference>
<gene>
    <name evidence="6" type="primary">LOC111602576</name>
</gene>
<dbReference type="Gene3D" id="3.40.50.12780">
    <property type="entry name" value="N-terminal domain of ligase-like"/>
    <property type="match status" value="1"/>
</dbReference>
<dbReference type="AlphaFoldDB" id="A0A6J1M8E8"/>
<dbReference type="Pfam" id="PF00501">
    <property type="entry name" value="AMP-binding"/>
    <property type="match status" value="1"/>
</dbReference>
<dbReference type="Proteomes" id="UP000504633">
    <property type="component" value="Unplaced"/>
</dbReference>
<evidence type="ECO:0000313" key="6">
    <source>
        <dbReference type="RefSeq" id="XP_023175499.2"/>
    </source>
</evidence>
<dbReference type="InterPro" id="IPR025110">
    <property type="entry name" value="AMP-bd_C"/>
</dbReference>
<dbReference type="GO" id="GO:0005777">
    <property type="term" value="C:peroxisome"/>
    <property type="evidence" value="ECO:0007669"/>
    <property type="project" value="UniProtKB-SubCell"/>
</dbReference>